<proteinExistence type="predicted"/>
<sequence>QAHCPGGSDQFEKLYGLCDGGSSN</sequence>
<reference evidence="1" key="1">
    <citation type="submission" date="2021-06" db="EMBL/GenBank/DDBJ databases">
        <authorList>
            <person name="Hodson N. C."/>
            <person name="Mongue J. A."/>
            <person name="Jaron S. K."/>
        </authorList>
    </citation>
    <scope>NUCLEOTIDE SEQUENCE</scope>
</reference>
<protein>
    <submittedName>
        <fullName evidence="1">Uncharacterized protein</fullName>
    </submittedName>
</protein>
<feature type="non-terminal residue" evidence="1">
    <location>
        <position position="1"/>
    </location>
</feature>
<accession>A0A8J2KTC6</accession>
<dbReference type="Proteomes" id="UP000708208">
    <property type="component" value="Unassembled WGS sequence"/>
</dbReference>
<dbReference type="EMBL" id="CAJVCH010496562">
    <property type="protein sequence ID" value="CAG7820980.1"/>
    <property type="molecule type" value="Genomic_DNA"/>
</dbReference>
<name>A0A8J2KTC6_9HEXA</name>
<organism evidence="1 2">
    <name type="scientific">Allacma fusca</name>
    <dbReference type="NCBI Taxonomy" id="39272"/>
    <lineage>
        <taxon>Eukaryota</taxon>
        <taxon>Metazoa</taxon>
        <taxon>Ecdysozoa</taxon>
        <taxon>Arthropoda</taxon>
        <taxon>Hexapoda</taxon>
        <taxon>Collembola</taxon>
        <taxon>Symphypleona</taxon>
        <taxon>Sminthuridae</taxon>
        <taxon>Allacma</taxon>
    </lineage>
</organism>
<evidence type="ECO:0000313" key="1">
    <source>
        <dbReference type="EMBL" id="CAG7820980.1"/>
    </source>
</evidence>
<keyword evidence="2" id="KW-1185">Reference proteome</keyword>
<dbReference type="AlphaFoldDB" id="A0A8J2KTC6"/>
<comment type="caution">
    <text evidence="1">The sequence shown here is derived from an EMBL/GenBank/DDBJ whole genome shotgun (WGS) entry which is preliminary data.</text>
</comment>
<evidence type="ECO:0000313" key="2">
    <source>
        <dbReference type="Proteomes" id="UP000708208"/>
    </source>
</evidence>
<gene>
    <name evidence="1" type="ORF">AFUS01_LOCUS31345</name>
</gene>